<evidence type="ECO:0000259" key="5">
    <source>
        <dbReference type="SMART" id="SM00479"/>
    </source>
</evidence>
<organism evidence="6 7">
    <name type="scientific">Penicillium chermesinum</name>
    <dbReference type="NCBI Taxonomy" id="63820"/>
    <lineage>
        <taxon>Eukaryota</taxon>
        <taxon>Fungi</taxon>
        <taxon>Dikarya</taxon>
        <taxon>Ascomycota</taxon>
        <taxon>Pezizomycotina</taxon>
        <taxon>Eurotiomycetes</taxon>
        <taxon>Eurotiomycetidae</taxon>
        <taxon>Eurotiales</taxon>
        <taxon>Aspergillaceae</taxon>
        <taxon>Penicillium</taxon>
    </lineage>
</organism>
<dbReference type="RefSeq" id="XP_058327062.1">
    <property type="nucleotide sequence ID" value="XM_058478732.1"/>
</dbReference>
<dbReference type="SMART" id="SM00479">
    <property type="entry name" value="EXOIII"/>
    <property type="match status" value="1"/>
</dbReference>
<evidence type="ECO:0000256" key="2">
    <source>
        <dbReference type="ARBA" id="ARBA00022801"/>
    </source>
</evidence>
<dbReference type="SUPFAM" id="SSF53098">
    <property type="entry name" value="Ribonuclease H-like"/>
    <property type="match status" value="1"/>
</dbReference>
<dbReference type="EMBL" id="JAPQKS010000007">
    <property type="protein sequence ID" value="KAJ5220232.1"/>
    <property type="molecule type" value="Genomic_DNA"/>
</dbReference>
<dbReference type="Gene3D" id="3.30.420.10">
    <property type="entry name" value="Ribonuclease H-like superfamily/Ribonuclease H"/>
    <property type="match status" value="1"/>
</dbReference>
<keyword evidence="7" id="KW-1185">Reference proteome</keyword>
<name>A0A9W9TEU4_9EURO</name>
<proteinExistence type="predicted"/>
<dbReference type="InterPro" id="IPR047021">
    <property type="entry name" value="REXO1/3/4-like"/>
</dbReference>
<keyword evidence="3" id="KW-0269">Exonuclease</keyword>
<evidence type="ECO:0000313" key="7">
    <source>
        <dbReference type="Proteomes" id="UP001150941"/>
    </source>
</evidence>
<evidence type="ECO:0000256" key="3">
    <source>
        <dbReference type="ARBA" id="ARBA00022839"/>
    </source>
</evidence>
<keyword evidence="2" id="KW-0378">Hydrolase</keyword>
<sequence>MNASEAEVVYRELKAKAHSQSRLEAHGFKMKSDSNVSTKNVRQIATFQQTPEVESPFAMPSRVVALDCEMVQVAGGAHELAFLAAIDFFTGKVLINNYVKPLHPVVNWLTPWSGLTEQGMDWAIANGLAIYGWHAAREVLWQVIDDKTILVGHSLQNDLNVLGIIHRRVVDSALITAEAVWPEHPPSKRFPRIWSLKNLTRWLLGYDIQNGWGHSALEDACASRNVVRWCLRHPDGLRAWAEWSLAEEERKAQAIRERRKQQKANDKARKEAKMKAAKAKAAPGVARLNRTRALVPESIRLLIPY</sequence>
<evidence type="ECO:0000256" key="4">
    <source>
        <dbReference type="SAM" id="Coils"/>
    </source>
</evidence>
<feature type="domain" description="Exonuclease" evidence="5">
    <location>
        <begin position="62"/>
        <end position="236"/>
    </location>
</feature>
<dbReference type="InterPro" id="IPR036397">
    <property type="entry name" value="RNaseH_sf"/>
</dbReference>
<dbReference type="CDD" id="cd06137">
    <property type="entry name" value="DEDDh_RNase"/>
    <property type="match status" value="1"/>
</dbReference>
<feature type="coiled-coil region" evidence="4">
    <location>
        <begin position="245"/>
        <end position="280"/>
    </location>
</feature>
<dbReference type="GO" id="GO:0000027">
    <property type="term" value="P:ribosomal large subunit assembly"/>
    <property type="evidence" value="ECO:0007669"/>
    <property type="project" value="TreeGrafter"/>
</dbReference>
<gene>
    <name evidence="6" type="ORF">N7468_009436</name>
</gene>
<keyword evidence="1" id="KW-0540">Nuclease</keyword>
<dbReference type="InterPro" id="IPR012337">
    <property type="entry name" value="RNaseH-like_sf"/>
</dbReference>
<dbReference type="AlphaFoldDB" id="A0A9W9TEU4"/>
<evidence type="ECO:0000313" key="6">
    <source>
        <dbReference type="EMBL" id="KAJ5220232.1"/>
    </source>
</evidence>
<dbReference type="GeneID" id="83206035"/>
<keyword evidence="4" id="KW-0175">Coiled coil</keyword>
<dbReference type="GO" id="GO:0006364">
    <property type="term" value="P:rRNA processing"/>
    <property type="evidence" value="ECO:0007669"/>
    <property type="project" value="TreeGrafter"/>
</dbReference>
<reference evidence="6" key="2">
    <citation type="journal article" date="2023" name="IMA Fungus">
        <title>Comparative genomic study of the Penicillium genus elucidates a diverse pangenome and 15 lateral gene transfer events.</title>
        <authorList>
            <person name="Petersen C."/>
            <person name="Sorensen T."/>
            <person name="Nielsen M.R."/>
            <person name="Sondergaard T.E."/>
            <person name="Sorensen J.L."/>
            <person name="Fitzpatrick D.A."/>
            <person name="Frisvad J.C."/>
            <person name="Nielsen K.L."/>
        </authorList>
    </citation>
    <scope>NUCLEOTIDE SEQUENCE</scope>
    <source>
        <strain evidence="6">IBT 19713</strain>
    </source>
</reference>
<comment type="caution">
    <text evidence="6">The sequence shown here is derived from an EMBL/GenBank/DDBJ whole genome shotgun (WGS) entry which is preliminary data.</text>
</comment>
<dbReference type="InterPro" id="IPR013520">
    <property type="entry name" value="Ribonucl_H"/>
</dbReference>
<dbReference type="GO" id="GO:0004527">
    <property type="term" value="F:exonuclease activity"/>
    <property type="evidence" value="ECO:0007669"/>
    <property type="project" value="UniProtKB-KW"/>
</dbReference>
<protein>
    <recommendedName>
        <fullName evidence="5">Exonuclease domain-containing protein</fullName>
    </recommendedName>
</protein>
<dbReference type="PANTHER" id="PTHR12801">
    <property type="entry name" value="RNA EXONUCLEASE REXO1 / RECO3 FAMILY MEMBER-RELATED"/>
    <property type="match status" value="1"/>
</dbReference>
<dbReference type="Proteomes" id="UP001150941">
    <property type="component" value="Unassembled WGS sequence"/>
</dbReference>
<accession>A0A9W9TEU4</accession>
<dbReference type="OrthoDB" id="16516at2759"/>
<evidence type="ECO:0000256" key="1">
    <source>
        <dbReference type="ARBA" id="ARBA00022722"/>
    </source>
</evidence>
<dbReference type="GO" id="GO:0005634">
    <property type="term" value="C:nucleus"/>
    <property type="evidence" value="ECO:0007669"/>
    <property type="project" value="TreeGrafter"/>
</dbReference>
<reference evidence="6" key="1">
    <citation type="submission" date="2022-11" db="EMBL/GenBank/DDBJ databases">
        <authorList>
            <person name="Petersen C."/>
        </authorList>
    </citation>
    <scope>NUCLEOTIDE SEQUENCE</scope>
    <source>
        <strain evidence="6">IBT 19713</strain>
    </source>
</reference>
<dbReference type="PANTHER" id="PTHR12801:SF114">
    <property type="entry name" value="EXONUCLEASE, PUTATIVE (AFU_ORTHOLOGUE AFUA_7G00870)-RELATED"/>
    <property type="match status" value="1"/>
</dbReference>
<dbReference type="GO" id="GO:0003676">
    <property type="term" value="F:nucleic acid binding"/>
    <property type="evidence" value="ECO:0007669"/>
    <property type="project" value="InterPro"/>
</dbReference>